<keyword evidence="3" id="KW-1185">Reference proteome</keyword>
<evidence type="ECO:0008006" key="4">
    <source>
        <dbReference type="Google" id="ProtNLM"/>
    </source>
</evidence>
<comment type="caution">
    <text evidence="2">The sequence shown here is derived from an EMBL/GenBank/DDBJ whole genome shotgun (WGS) entry which is preliminary data.</text>
</comment>
<protein>
    <recommendedName>
        <fullName evidence="4">PWI domain-containing protein</fullName>
    </recommendedName>
</protein>
<evidence type="ECO:0000256" key="1">
    <source>
        <dbReference type="SAM" id="MobiDB-lite"/>
    </source>
</evidence>
<accession>A0ABQ8FKB7</accession>
<feature type="region of interest" description="Disordered" evidence="1">
    <location>
        <begin position="58"/>
        <end position="86"/>
    </location>
</feature>
<dbReference type="EMBL" id="JAFCIX010000059">
    <property type="protein sequence ID" value="KAH6599808.1"/>
    <property type="molecule type" value="Genomic_DNA"/>
</dbReference>
<name>A0ABQ8FKB7_9FUNG</name>
<reference evidence="2 3" key="1">
    <citation type="submission" date="2021-02" db="EMBL/GenBank/DDBJ databases">
        <title>Variation within the Batrachochytrium salamandrivorans European outbreak.</title>
        <authorList>
            <person name="Kelly M."/>
            <person name="Pasmans F."/>
            <person name="Shea T.P."/>
            <person name="Munoz J.F."/>
            <person name="Carranza S."/>
            <person name="Cuomo C.A."/>
            <person name="Martel A."/>
        </authorList>
    </citation>
    <scope>NUCLEOTIDE SEQUENCE [LARGE SCALE GENOMIC DNA]</scope>
    <source>
        <strain evidence="2 3">AMFP18/2</strain>
    </source>
</reference>
<sequence length="86" mass="9791">MRLLLDTQFTELNTKMKLDKIHFWLIDILWNFMKPIGKEVNDDQVAVVMARLDEAGQTPLQSLSNPALATKRGSSQQDPHKAARQS</sequence>
<proteinExistence type="predicted"/>
<feature type="compositionally biased region" description="Polar residues" evidence="1">
    <location>
        <begin position="58"/>
        <end position="77"/>
    </location>
</feature>
<dbReference type="Proteomes" id="UP001648503">
    <property type="component" value="Unassembled WGS sequence"/>
</dbReference>
<gene>
    <name evidence="2" type="ORF">BASA50_002739</name>
</gene>
<organism evidence="2 3">
    <name type="scientific">Batrachochytrium salamandrivorans</name>
    <dbReference type="NCBI Taxonomy" id="1357716"/>
    <lineage>
        <taxon>Eukaryota</taxon>
        <taxon>Fungi</taxon>
        <taxon>Fungi incertae sedis</taxon>
        <taxon>Chytridiomycota</taxon>
        <taxon>Chytridiomycota incertae sedis</taxon>
        <taxon>Chytridiomycetes</taxon>
        <taxon>Rhizophydiales</taxon>
        <taxon>Rhizophydiales incertae sedis</taxon>
        <taxon>Batrachochytrium</taxon>
    </lineage>
</organism>
<evidence type="ECO:0000313" key="2">
    <source>
        <dbReference type="EMBL" id="KAH6599808.1"/>
    </source>
</evidence>
<evidence type="ECO:0000313" key="3">
    <source>
        <dbReference type="Proteomes" id="UP001648503"/>
    </source>
</evidence>